<evidence type="ECO:0000313" key="4">
    <source>
        <dbReference type="EMBL" id="KAA9370192.1"/>
    </source>
</evidence>
<dbReference type="EMBL" id="VYXQ01000003">
    <property type="protein sequence ID" value="KAA9370192.1"/>
    <property type="molecule type" value="Genomic_DNA"/>
</dbReference>
<dbReference type="PIRSF" id="PIRSF012702">
    <property type="entry name" value="UCP012702"/>
    <property type="match status" value="1"/>
</dbReference>
<gene>
    <name evidence="4" type="ORF">F3W84_04835</name>
</gene>
<dbReference type="AlphaFoldDB" id="A0A5N1K1D5"/>
<protein>
    <recommendedName>
        <fullName evidence="1">Microcystinase C</fullName>
        <shortName evidence="1">MlrC</shortName>
    </recommendedName>
</protein>
<dbReference type="RefSeq" id="WP_151091691.1">
    <property type="nucleotide sequence ID" value="NZ_JBLZNM010000002.1"/>
</dbReference>
<proteinExistence type="inferred from homology"/>
<organism evidence="4 5">
    <name type="scientific">Ochrobactrum quorumnocens</name>
    <dbReference type="NCBI Taxonomy" id="271865"/>
    <lineage>
        <taxon>Bacteria</taxon>
        <taxon>Pseudomonadati</taxon>
        <taxon>Pseudomonadota</taxon>
        <taxon>Alphaproteobacteria</taxon>
        <taxon>Hyphomicrobiales</taxon>
        <taxon>Brucellaceae</taxon>
        <taxon>Brucella/Ochrobactrum group</taxon>
        <taxon>Ochrobactrum</taxon>
    </lineage>
</organism>
<comment type="similarity">
    <text evidence="1">Belongs to the peptidase M81 family.</text>
</comment>
<reference evidence="4 5" key="1">
    <citation type="submission" date="2019-09" db="EMBL/GenBank/DDBJ databases">
        <title>Biological control of the noxious weed angled onion (Allium triquetrum) thwarted by endophytic bacteria in Victoria, Australia.</title>
        <authorList>
            <person name="Tehranchian P."/>
            <person name="Adair R.J."/>
            <person name="Van T.H."/>
            <person name="Morrison P.D."/>
            <person name="Williams H."/>
            <person name="Lawrie A.C."/>
        </authorList>
    </citation>
    <scope>NUCLEOTIDE SEQUENCE [LARGE SCALE GENOMIC DNA]</scope>
    <source>
        <strain evidence="4 5">RPTAtOch1</strain>
    </source>
</reference>
<keyword evidence="5" id="KW-1185">Reference proteome</keyword>
<keyword evidence="1" id="KW-0482">Metalloprotease</keyword>
<dbReference type="GO" id="GO:0008237">
    <property type="term" value="F:metallopeptidase activity"/>
    <property type="evidence" value="ECO:0007669"/>
    <property type="project" value="UniProtKB-KW"/>
</dbReference>
<evidence type="ECO:0000259" key="2">
    <source>
        <dbReference type="Pfam" id="PF07171"/>
    </source>
</evidence>
<keyword evidence="1" id="KW-0645">Protease</keyword>
<dbReference type="InterPro" id="IPR015995">
    <property type="entry name" value="MlrC_N"/>
</dbReference>
<comment type="function">
    <text evidence="1">Involved in peptidolytic degradation of cyclic heptapeptide hepatotoxin microcystin (MC).</text>
</comment>
<sequence>MKLFIAGLDTETNTFSPMQTGLEAFSENLIAYGDATQRPLNCCSSQLFVWRNAAQEKGWNVVESLCAVAEPGGRTTRLVYEHFRKTILGDLEAAMPVDAVMLALHGACVADGYDDVEGDLISHVRKLVGPEIPIAVELDLHCHITDLMIDNASIIMTYKEYPHTDIETIAAQLFAMLERTLAGEIRPIMAAYDCRLVSIFHPHKAPLRGIVDRMKEMEGQDGVLAISFGHGFPWGDVADVGAKTLVVTDNDSSKAARIAESFGHEIYVAREEMRGDYLTIDEALDRAIAVQNGPVVLADVSDNAGGGAPGDSTFILRRILERGIEDVSSCLYWDPIAVRMCREAGEGATLELRIGGKIGKVSGDPLDLTVKIRRIASDITQRFGPTPLSIGDAVWVSSGSIDIVLNTVRTQTFHPECMTGLGLDPSQKKIIVVKSSNHFRAGFEPIASEILYVSAPGALQPRFENLPFTKLKKPYWPRVADPLG</sequence>
<dbReference type="GO" id="GO:0006508">
    <property type="term" value="P:proteolysis"/>
    <property type="evidence" value="ECO:0007669"/>
    <property type="project" value="UniProtKB-KW"/>
</dbReference>
<dbReference type="Pfam" id="PF07364">
    <property type="entry name" value="DUF1485"/>
    <property type="match status" value="1"/>
</dbReference>
<dbReference type="InterPro" id="IPR010799">
    <property type="entry name" value="MlrC_C"/>
</dbReference>
<comment type="caution">
    <text evidence="4">The sequence shown here is derived from an EMBL/GenBank/DDBJ whole genome shotgun (WGS) entry which is preliminary data.</text>
</comment>
<dbReference type="Proteomes" id="UP000327108">
    <property type="component" value="Unassembled WGS sequence"/>
</dbReference>
<accession>A0A5N1K1D5</accession>
<dbReference type="InterPro" id="IPR009197">
    <property type="entry name" value="MlrC"/>
</dbReference>
<comment type="cofactor">
    <cofactor evidence="1">
        <name>Zn(2+)</name>
        <dbReference type="ChEBI" id="CHEBI:29105"/>
    </cofactor>
    <text evidence="1">Binds 1 zinc ion per subunit.</text>
</comment>
<evidence type="ECO:0000313" key="5">
    <source>
        <dbReference type="Proteomes" id="UP000327108"/>
    </source>
</evidence>
<keyword evidence="1" id="KW-0479">Metal-binding</keyword>
<evidence type="ECO:0000256" key="1">
    <source>
        <dbReference type="PIRNR" id="PIRNR012702"/>
    </source>
</evidence>
<feature type="domain" description="Microcystin LR degradation protein MlrC N-terminal" evidence="3">
    <location>
        <begin position="2"/>
        <end position="288"/>
    </location>
</feature>
<feature type="domain" description="Microcystin LR degradation protein MlrC C-terminal" evidence="2">
    <location>
        <begin position="297"/>
        <end position="470"/>
    </location>
</feature>
<name>A0A5N1K1D5_9HYPH</name>
<dbReference type="GO" id="GO:0046872">
    <property type="term" value="F:metal ion binding"/>
    <property type="evidence" value="ECO:0007669"/>
    <property type="project" value="UniProtKB-KW"/>
</dbReference>
<evidence type="ECO:0000259" key="3">
    <source>
        <dbReference type="Pfam" id="PF07364"/>
    </source>
</evidence>
<keyword evidence="1" id="KW-0378">Hydrolase</keyword>
<dbReference type="Pfam" id="PF07171">
    <property type="entry name" value="MlrC_C"/>
    <property type="match status" value="1"/>
</dbReference>